<evidence type="ECO:0000256" key="1">
    <source>
        <dbReference type="ARBA" id="ARBA00001637"/>
    </source>
</evidence>
<feature type="compositionally biased region" description="Low complexity" evidence="16">
    <location>
        <begin position="528"/>
        <end position="537"/>
    </location>
</feature>
<evidence type="ECO:0000259" key="17">
    <source>
        <dbReference type="PROSITE" id="PS51918"/>
    </source>
</evidence>
<organism evidence="18 19">
    <name type="scientific">Rhodotorula diobovata</name>
    <dbReference type="NCBI Taxonomy" id="5288"/>
    <lineage>
        <taxon>Eukaryota</taxon>
        <taxon>Fungi</taxon>
        <taxon>Dikarya</taxon>
        <taxon>Basidiomycota</taxon>
        <taxon>Pucciniomycotina</taxon>
        <taxon>Microbotryomycetes</taxon>
        <taxon>Sporidiobolales</taxon>
        <taxon>Sporidiobolaceae</taxon>
        <taxon>Rhodotorula</taxon>
    </lineage>
</organism>
<evidence type="ECO:0000256" key="10">
    <source>
        <dbReference type="ARBA" id="ARBA00023004"/>
    </source>
</evidence>
<comment type="catalytic activity">
    <reaction evidence="15">
        <text>GTP + AH2 + S-adenosyl-L-methionine = (8S)-3',8-cyclo-7,8-dihydroguanosine 5'-triphosphate + 5'-deoxyadenosine + L-methionine + A + H(+)</text>
        <dbReference type="Rhea" id="RHEA:49576"/>
        <dbReference type="ChEBI" id="CHEBI:13193"/>
        <dbReference type="ChEBI" id="CHEBI:15378"/>
        <dbReference type="ChEBI" id="CHEBI:17319"/>
        <dbReference type="ChEBI" id="CHEBI:17499"/>
        <dbReference type="ChEBI" id="CHEBI:37565"/>
        <dbReference type="ChEBI" id="CHEBI:57844"/>
        <dbReference type="ChEBI" id="CHEBI:59789"/>
        <dbReference type="ChEBI" id="CHEBI:131766"/>
        <dbReference type="EC" id="4.1.99.22"/>
    </reaction>
</comment>
<feature type="region of interest" description="Disordered" evidence="16">
    <location>
        <begin position="438"/>
        <end position="497"/>
    </location>
</feature>
<name>A0A5C5G892_9BASI</name>
<accession>A0A5C5G892</accession>
<dbReference type="SMART" id="SM00729">
    <property type="entry name" value="Elp3"/>
    <property type="match status" value="1"/>
</dbReference>
<evidence type="ECO:0000256" key="14">
    <source>
        <dbReference type="ARBA" id="ARBA00023239"/>
    </source>
</evidence>
<evidence type="ECO:0000256" key="6">
    <source>
        <dbReference type="ARBA" id="ARBA00022485"/>
    </source>
</evidence>
<dbReference type="STRING" id="5288.A0A5C5G892"/>
<feature type="domain" description="Radical SAM core" evidence="17">
    <location>
        <begin position="64"/>
        <end position="290"/>
    </location>
</feature>
<evidence type="ECO:0000256" key="2">
    <source>
        <dbReference type="ARBA" id="ARBA00001966"/>
    </source>
</evidence>
<dbReference type="SFLD" id="SFLDG01383">
    <property type="entry name" value="cyclic_pyranopterin_phosphate"/>
    <property type="match status" value="1"/>
</dbReference>
<dbReference type="CDD" id="cd21117">
    <property type="entry name" value="Twitch_MoaA"/>
    <property type="match status" value="1"/>
</dbReference>
<keyword evidence="7" id="KW-0949">S-adenosyl-L-methionine</keyword>
<feature type="region of interest" description="Disordered" evidence="16">
    <location>
        <begin position="525"/>
        <end position="547"/>
    </location>
</feature>
<keyword evidence="10" id="KW-0408">Iron</keyword>
<dbReference type="SUPFAM" id="SSF55040">
    <property type="entry name" value="Molybdenum cofactor biosynthesis protein C, MoaC"/>
    <property type="match status" value="1"/>
</dbReference>
<dbReference type="InterPro" id="IPR002820">
    <property type="entry name" value="Mopterin_CF_biosynth-C_dom"/>
</dbReference>
<evidence type="ECO:0000256" key="8">
    <source>
        <dbReference type="ARBA" id="ARBA00022723"/>
    </source>
</evidence>
<feature type="compositionally biased region" description="Low complexity" evidence="16">
    <location>
        <begin position="457"/>
        <end position="475"/>
    </location>
</feature>
<dbReference type="GO" id="GO:0005525">
    <property type="term" value="F:GTP binding"/>
    <property type="evidence" value="ECO:0007669"/>
    <property type="project" value="UniProtKB-KW"/>
</dbReference>
<dbReference type="PANTHER" id="PTHR22960">
    <property type="entry name" value="MOLYBDOPTERIN COFACTOR SYNTHESIS PROTEIN A"/>
    <property type="match status" value="1"/>
</dbReference>
<evidence type="ECO:0000256" key="16">
    <source>
        <dbReference type="SAM" id="MobiDB-lite"/>
    </source>
</evidence>
<evidence type="ECO:0000256" key="4">
    <source>
        <dbReference type="ARBA" id="ARBA00008484"/>
    </source>
</evidence>
<dbReference type="InterPro" id="IPR013785">
    <property type="entry name" value="Aldolase_TIM"/>
</dbReference>
<dbReference type="InterPro" id="IPR006638">
    <property type="entry name" value="Elp3/MiaA/NifB-like_rSAM"/>
</dbReference>
<evidence type="ECO:0000313" key="19">
    <source>
        <dbReference type="Proteomes" id="UP000311382"/>
    </source>
</evidence>
<dbReference type="SFLD" id="SFLDG01067">
    <property type="entry name" value="SPASM/twitch_domain_containing"/>
    <property type="match status" value="1"/>
</dbReference>
<evidence type="ECO:0000256" key="15">
    <source>
        <dbReference type="ARBA" id="ARBA00048697"/>
    </source>
</evidence>
<dbReference type="InterPro" id="IPR013483">
    <property type="entry name" value="MoaA"/>
</dbReference>
<dbReference type="NCBIfam" id="TIGR02666">
    <property type="entry name" value="moaA"/>
    <property type="match status" value="1"/>
</dbReference>
<dbReference type="PROSITE" id="PS01305">
    <property type="entry name" value="MOAA_NIFB_PQQE"/>
    <property type="match status" value="1"/>
</dbReference>
<dbReference type="EMBL" id="SOZI01000002">
    <property type="protein sequence ID" value="TNY24624.1"/>
    <property type="molecule type" value="Genomic_DNA"/>
</dbReference>
<evidence type="ECO:0000256" key="7">
    <source>
        <dbReference type="ARBA" id="ARBA00022691"/>
    </source>
</evidence>
<dbReference type="NCBIfam" id="NF006870">
    <property type="entry name" value="PRK09364.1"/>
    <property type="match status" value="1"/>
</dbReference>
<evidence type="ECO:0000256" key="9">
    <source>
        <dbReference type="ARBA" id="ARBA00022741"/>
    </source>
</evidence>
<dbReference type="AlphaFoldDB" id="A0A5C5G892"/>
<feature type="region of interest" description="Disordered" evidence="16">
    <location>
        <begin position="647"/>
        <end position="666"/>
    </location>
</feature>
<dbReference type="InterPro" id="IPR036522">
    <property type="entry name" value="MoaC_sf"/>
</dbReference>
<dbReference type="UniPathway" id="UPA00344"/>
<evidence type="ECO:0000256" key="13">
    <source>
        <dbReference type="ARBA" id="ARBA00023150"/>
    </source>
</evidence>
<proteinExistence type="inferred from homology"/>
<comment type="similarity">
    <text evidence="4">In the C-terminal section; belongs to the MoaC family.</text>
</comment>
<dbReference type="InterPro" id="IPR058240">
    <property type="entry name" value="rSAM_sf"/>
</dbReference>
<comment type="similarity">
    <text evidence="5">In the N-terminal section; belongs to the radical SAM superfamily. MoaA family.</text>
</comment>
<dbReference type="SUPFAM" id="SSF102114">
    <property type="entry name" value="Radical SAM enzymes"/>
    <property type="match status" value="1"/>
</dbReference>
<dbReference type="Gene3D" id="3.20.20.70">
    <property type="entry name" value="Aldolase class I"/>
    <property type="match status" value="1"/>
</dbReference>
<dbReference type="SFLD" id="SFLDS00029">
    <property type="entry name" value="Radical_SAM"/>
    <property type="match status" value="1"/>
</dbReference>
<evidence type="ECO:0000313" key="18">
    <source>
        <dbReference type="EMBL" id="TNY24624.1"/>
    </source>
</evidence>
<keyword evidence="12" id="KW-0342">GTP-binding</keyword>
<keyword evidence="14" id="KW-0456">Lyase</keyword>
<dbReference type="CDD" id="cd01335">
    <property type="entry name" value="Radical_SAM"/>
    <property type="match status" value="1"/>
</dbReference>
<keyword evidence="11" id="KW-0411">Iron-sulfur</keyword>
<dbReference type="InterPro" id="IPR010505">
    <property type="entry name" value="MoaA_twitch"/>
</dbReference>
<evidence type="ECO:0000256" key="11">
    <source>
        <dbReference type="ARBA" id="ARBA00023014"/>
    </source>
</evidence>
<comment type="pathway">
    <text evidence="3">Cofactor biosynthesis; molybdopterin biosynthesis.</text>
</comment>
<dbReference type="GO" id="GO:0051539">
    <property type="term" value="F:4 iron, 4 sulfur cluster binding"/>
    <property type="evidence" value="ECO:0007669"/>
    <property type="project" value="UniProtKB-KW"/>
</dbReference>
<dbReference type="CDD" id="cd01420">
    <property type="entry name" value="MoaC_PE"/>
    <property type="match status" value="1"/>
</dbReference>
<keyword evidence="8" id="KW-0479">Metal-binding</keyword>
<keyword evidence="19" id="KW-1185">Reference proteome</keyword>
<keyword evidence="9" id="KW-0547">Nucleotide-binding</keyword>
<comment type="catalytic activity">
    <reaction evidence="1">
        <text>(8S)-3',8-cyclo-7,8-dihydroguanosine 5'-triphosphate = cyclic pyranopterin phosphate + diphosphate</text>
        <dbReference type="Rhea" id="RHEA:49580"/>
        <dbReference type="ChEBI" id="CHEBI:33019"/>
        <dbReference type="ChEBI" id="CHEBI:59648"/>
        <dbReference type="ChEBI" id="CHEBI:131766"/>
        <dbReference type="EC" id="4.6.1.17"/>
    </reaction>
</comment>
<dbReference type="Pfam" id="PF04055">
    <property type="entry name" value="Radical_SAM"/>
    <property type="match status" value="1"/>
</dbReference>
<dbReference type="SFLD" id="SFLDG01386">
    <property type="entry name" value="main_SPASM_domain-containing"/>
    <property type="match status" value="1"/>
</dbReference>
<dbReference type="Pfam" id="PF01967">
    <property type="entry name" value="MoaC"/>
    <property type="match status" value="1"/>
</dbReference>
<dbReference type="Pfam" id="PF06463">
    <property type="entry name" value="Mob_synth_C"/>
    <property type="match status" value="1"/>
</dbReference>
<dbReference type="InterPro" id="IPR007197">
    <property type="entry name" value="rSAM"/>
</dbReference>
<dbReference type="PANTHER" id="PTHR22960:SF0">
    <property type="entry name" value="MOLYBDENUM COFACTOR BIOSYNTHESIS PROTEIN 1"/>
    <property type="match status" value="1"/>
</dbReference>
<dbReference type="InterPro" id="IPR047594">
    <property type="entry name" value="MoaC_bact/euk"/>
</dbReference>
<dbReference type="GO" id="GO:0061798">
    <property type="term" value="F:GTP 3',8'-cyclase activity"/>
    <property type="evidence" value="ECO:0007669"/>
    <property type="project" value="UniProtKB-EC"/>
</dbReference>
<dbReference type="InterPro" id="IPR040064">
    <property type="entry name" value="MoaA-like"/>
</dbReference>
<dbReference type="InterPro" id="IPR000385">
    <property type="entry name" value="MoaA_NifB_PqqE_Fe-S-bd_CS"/>
</dbReference>
<dbReference type="GO" id="GO:0006777">
    <property type="term" value="P:Mo-molybdopterin cofactor biosynthetic process"/>
    <property type="evidence" value="ECO:0007669"/>
    <property type="project" value="UniProtKB-KW"/>
</dbReference>
<evidence type="ECO:0000256" key="12">
    <source>
        <dbReference type="ARBA" id="ARBA00023134"/>
    </source>
</evidence>
<dbReference type="PROSITE" id="PS51918">
    <property type="entry name" value="RADICAL_SAM"/>
    <property type="match status" value="1"/>
</dbReference>
<evidence type="ECO:0000256" key="3">
    <source>
        <dbReference type="ARBA" id="ARBA00005046"/>
    </source>
</evidence>
<gene>
    <name evidence="18" type="ORF">DMC30DRAFT_443471</name>
</gene>
<dbReference type="OrthoDB" id="429626at2759"/>
<evidence type="ECO:0000256" key="5">
    <source>
        <dbReference type="ARBA" id="ARBA00009862"/>
    </source>
</evidence>
<dbReference type="GO" id="GO:0046872">
    <property type="term" value="F:metal ion binding"/>
    <property type="evidence" value="ECO:0007669"/>
    <property type="project" value="UniProtKB-KW"/>
</dbReference>
<dbReference type="InterPro" id="IPR050105">
    <property type="entry name" value="MoCo_biosynth_MoaA/MoaC"/>
</dbReference>
<protein>
    <submittedName>
        <fullName evidence="18">Putative Molybdopterin cofactor</fullName>
    </submittedName>
</protein>
<comment type="cofactor">
    <cofactor evidence="2">
        <name>[4Fe-4S] cluster</name>
        <dbReference type="ChEBI" id="CHEBI:49883"/>
    </cofactor>
</comment>
<dbReference type="Proteomes" id="UP000311382">
    <property type="component" value="Unassembled WGS sequence"/>
</dbReference>
<reference evidence="18 19" key="1">
    <citation type="submission" date="2019-03" db="EMBL/GenBank/DDBJ databases">
        <title>Rhodosporidium diobovatum UCD-FST 08-225 genome sequencing, assembly, and annotation.</title>
        <authorList>
            <person name="Fakankun I.U."/>
            <person name="Fristensky B."/>
            <person name="Levin D.B."/>
        </authorList>
    </citation>
    <scope>NUCLEOTIDE SEQUENCE [LARGE SCALE GENOMIC DNA]</scope>
    <source>
        <strain evidence="18 19">UCD-FST 08-225</strain>
    </source>
</reference>
<dbReference type="Gene3D" id="3.30.70.640">
    <property type="entry name" value="Molybdopterin cofactor biosynthesis C (MoaC) domain"/>
    <property type="match status" value="1"/>
</dbReference>
<keyword evidence="13" id="KW-0501">Molybdenum cofactor biosynthesis</keyword>
<keyword evidence="6" id="KW-0004">4Fe-4S</keyword>
<sequence>MLSRLRPAPAAAAPRWLHRALHTSAPLDSPLALRAHDSHSLRSQARARIANRDHVQVAPQLTDSFGRKHDYLRLSLTEKCNLRCTYCMPESGVPLLPKDTLLTADELERTARVFVDHGVRKIRLTGGEPTIRRDILDIVERLGRLPLSSLGMTSNGIALKRKLPQLVAAGLTHLNLSLDTLDPFKYELMTRRRGFDAVMDALDVAKGLPGLRTKVNVVVIRGVNDAEVRDFVELTRESDITVRFIEYMPFEDNRWSTQKLVPSASLLASLSSTYPALDKLRDASSDTTRAYRVPGYRGSFGFISSMTDHFCGGCSRLRVGADGGVKVCLFGPPVLSLRPLLRASPASPSSDAALMDAVGAAVFNKKFAHDGLGGPEGIKREGRMGPMVGIASPSLVPRAIPHAARRRLAAARVHPLSTNPRIPTHLLAPSLPPLSSPVARTFATSSSLRAPPPPPASSSSSSDTPSNDSSSSPEPRLTHTDPTTGRASMVSVAGKRSTVRTATAVGRVYVPPAAFALIDFGDDDGEQGASPSSSRAGAGVGAGKRARNKKGDVLSVAQLAGVMGAKHTALLIPLCHPLALSHISVSLAPLRASSEVEVRCTATCEGPTGVEMEALTGVSTACLTVWDMCKAVGGKEMEIRGVKVVSKSGGKSGDWVREGEEGEGVE</sequence>
<comment type="caution">
    <text evidence="18">The sequence shown here is derived from an EMBL/GenBank/DDBJ whole genome shotgun (WGS) entry which is preliminary data.</text>
</comment>
<dbReference type="GO" id="GO:0061799">
    <property type="term" value="F:cyclic pyranopterin monophosphate synthase activity"/>
    <property type="evidence" value="ECO:0007669"/>
    <property type="project" value="UniProtKB-EC"/>
</dbReference>